<feature type="transmembrane region" description="Helical" evidence="1">
    <location>
        <begin position="491"/>
        <end position="519"/>
    </location>
</feature>
<keyword evidence="1" id="KW-0812">Transmembrane</keyword>
<organism evidence="3 4">
    <name type="scientific">Cudoniella acicularis</name>
    <dbReference type="NCBI Taxonomy" id="354080"/>
    <lineage>
        <taxon>Eukaryota</taxon>
        <taxon>Fungi</taxon>
        <taxon>Dikarya</taxon>
        <taxon>Ascomycota</taxon>
        <taxon>Pezizomycotina</taxon>
        <taxon>Leotiomycetes</taxon>
        <taxon>Helotiales</taxon>
        <taxon>Tricladiaceae</taxon>
        <taxon>Cudoniella</taxon>
    </lineage>
</organism>
<proteinExistence type="predicted"/>
<dbReference type="Proteomes" id="UP000566819">
    <property type="component" value="Unassembled WGS sequence"/>
</dbReference>
<keyword evidence="1" id="KW-0472">Membrane</keyword>
<evidence type="ECO:0008006" key="5">
    <source>
        <dbReference type="Google" id="ProtNLM"/>
    </source>
</evidence>
<evidence type="ECO:0000256" key="1">
    <source>
        <dbReference type="SAM" id="Phobius"/>
    </source>
</evidence>
<keyword evidence="1" id="KW-1133">Transmembrane helix</keyword>
<evidence type="ECO:0000256" key="2">
    <source>
        <dbReference type="SAM" id="SignalP"/>
    </source>
</evidence>
<reference evidence="3 4" key="1">
    <citation type="submission" date="2020-03" db="EMBL/GenBank/DDBJ databases">
        <title>Draft Genome Sequence of Cudoniella acicularis.</title>
        <authorList>
            <person name="Buettner E."/>
            <person name="Kellner H."/>
        </authorList>
    </citation>
    <scope>NUCLEOTIDE SEQUENCE [LARGE SCALE GENOMIC DNA]</scope>
    <source>
        <strain evidence="3 4">DSM 108380</strain>
    </source>
</reference>
<sequence>MSLLSFVIHVCYTRKAIAAPVTNLTALATEIAPPWVSSPGGCGTWNLLYSCGFTILLCVYTAIHLNIPSPDDTKFTLWLRKTKWVAIAILAPEVVVYTAFEQWWHAKQFLAGLRKIVRNSEDKGFKVYFTSLFIKGRSNEPQDWYSGDSSSKPFDMVYAYYVVMGGFVADIDHIHNSLKRVTITLSGIGFMASEGYFPRIKRGDIQDKSKADILAKGLVCVQVLWTVGQVVERKLASYPLTMLEVHTIVHVVCALLMYGLWFQKPLNVQDPTLIDFREDPELLGVMLQFSVDRSKSLTGFYKDLSAVDPLHVDLDAIGGALEPHCLQEIKERPEIYLPVTEGEGQPPPQISTLFCLSSEDSHGVVHRYPMGHVNWEYTPASEAEVVCTVVTATQLHFHISSVATESLLGHSFRSNGLEAILGRMTYARGEDCVAVGKAFGYMVGNIIGKSHHIYPPPTLTTSMTMYAAGVLFSACHLAAWNWDFPSSTVRIIWRSFAVAATGTGPLIILFTFLYSIFLAEFAQRKKQPRQGFVHIRSAVVYLPFIIPPRQFLSSGEDRQFAR</sequence>
<feature type="signal peptide" evidence="2">
    <location>
        <begin position="1"/>
        <end position="18"/>
    </location>
</feature>
<evidence type="ECO:0000313" key="4">
    <source>
        <dbReference type="Proteomes" id="UP000566819"/>
    </source>
</evidence>
<dbReference type="AlphaFoldDB" id="A0A8H4RTH7"/>
<accession>A0A8H4RTH7</accession>
<gene>
    <name evidence="3" type="ORF">G7Y89_g2353</name>
</gene>
<keyword evidence="2" id="KW-0732">Signal</keyword>
<feature type="chain" id="PRO_5034626174" description="Intimal thickness related receptor IRP domain-containing protein" evidence="2">
    <location>
        <begin position="19"/>
        <end position="562"/>
    </location>
</feature>
<dbReference type="PANTHER" id="PTHR35043:SF7">
    <property type="entry name" value="TRANSCRIPTION FACTOR DOMAIN-CONTAINING PROTEIN"/>
    <property type="match status" value="1"/>
</dbReference>
<feature type="transmembrane region" description="Helical" evidence="1">
    <location>
        <begin position="42"/>
        <end position="63"/>
    </location>
</feature>
<comment type="caution">
    <text evidence="3">The sequence shown here is derived from an EMBL/GenBank/DDBJ whole genome shotgun (WGS) entry which is preliminary data.</text>
</comment>
<keyword evidence="4" id="KW-1185">Reference proteome</keyword>
<feature type="transmembrane region" description="Helical" evidence="1">
    <location>
        <begin position="84"/>
        <end position="100"/>
    </location>
</feature>
<protein>
    <recommendedName>
        <fullName evidence="5">Intimal thickness related receptor IRP domain-containing protein</fullName>
    </recommendedName>
</protein>
<evidence type="ECO:0000313" key="3">
    <source>
        <dbReference type="EMBL" id="KAF4635735.1"/>
    </source>
</evidence>
<dbReference type="OrthoDB" id="9451547at2759"/>
<dbReference type="PANTHER" id="PTHR35043">
    <property type="entry name" value="TRANSCRIPTION FACTOR DOMAIN-CONTAINING PROTEIN"/>
    <property type="match status" value="1"/>
</dbReference>
<name>A0A8H4RTH7_9HELO</name>
<dbReference type="EMBL" id="JAAMPI010000102">
    <property type="protein sequence ID" value="KAF4635735.1"/>
    <property type="molecule type" value="Genomic_DNA"/>
</dbReference>